<dbReference type="Proteomes" id="UP000621307">
    <property type="component" value="Unassembled WGS sequence"/>
</dbReference>
<evidence type="ECO:0000256" key="1">
    <source>
        <dbReference type="SAM" id="SignalP"/>
    </source>
</evidence>
<sequence>MKKLTCFLAAILSFVVWLGGLSPALAQSSSKPALGVTTLYMNADQQKQGYAVYHDILQYAVAIPAQQLSQGVPIPQTKEEFQKLLPGLVEKIGDGSVTRAWFDFQAARAETIGNELFSVNALPGGKIYTVVAGDPQLSCPVQIKDTQIAFFTDVNQAIRKAKELDSRNYLVYVSPSKELSAKALEALYDRYQSSQNNTDCFIIDGSTQKITADFQNIFAYLPPRLQQEARHQPFVFTPRRGDYLYFVNARQSGSQLAGL</sequence>
<reference evidence="2 3" key="1">
    <citation type="journal article" date="2020" name="ISME J.">
        <title>Comparative genomics reveals insights into cyanobacterial evolution and habitat adaptation.</title>
        <authorList>
            <person name="Chen M.Y."/>
            <person name="Teng W.K."/>
            <person name="Zhao L."/>
            <person name="Hu C.X."/>
            <person name="Zhou Y.K."/>
            <person name="Han B.P."/>
            <person name="Song L.R."/>
            <person name="Shu W.S."/>
        </authorList>
    </citation>
    <scope>NUCLEOTIDE SEQUENCE [LARGE SCALE GENOMIC DNA]</scope>
    <source>
        <strain evidence="2 3">FACHB-3921</strain>
    </source>
</reference>
<keyword evidence="1" id="KW-0732">Signal</keyword>
<evidence type="ECO:0008006" key="4">
    <source>
        <dbReference type="Google" id="ProtNLM"/>
    </source>
</evidence>
<feature type="chain" id="PRO_5045598390" description="DUF3352 domain-containing protein" evidence="1">
    <location>
        <begin position="27"/>
        <end position="259"/>
    </location>
</feature>
<keyword evidence="3" id="KW-1185">Reference proteome</keyword>
<protein>
    <recommendedName>
        <fullName evidence="4">DUF3352 domain-containing protein</fullName>
    </recommendedName>
</protein>
<evidence type="ECO:0000313" key="3">
    <source>
        <dbReference type="Proteomes" id="UP000621307"/>
    </source>
</evidence>
<organism evidence="2 3">
    <name type="scientific">Nostoc parmelioides FACHB-3921</name>
    <dbReference type="NCBI Taxonomy" id="2692909"/>
    <lineage>
        <taxon>Bacteria</taxon>
        <taxon>Bacillati</taxon>
        <taxon>Cyanobacteriota</taxon>
        <taxon>Cyanophyceae</taxon>
        <taxon>Nostocales</taxon>
        <taxon>Nostocaceae</taxon>
        <taxon>Nostoc</taxon>
    </lineage>
</organism>
<comment type="caution">
    <text evidence="2">The sequence shown here is derived from an EMBL/GenBank/DDBJ whole genome shotgun (WGS) entry which is preliminary data.</text>
</comment>
<accession>A0ABR8BP69</accession>
<dbReference type="EMBL" id="JACJQL010000078">
    <property type="protein sequence ID" value="MBD2255104.1"/>
    <property type="molecule type" value="Genomic_DNA"/>
</dbReference>
<name>A0ABR8BP69_9NOSO</name>
<evidence type="ECO:0000313" key="2">
    <source>
        <dbReference type="EMBL" id="MBD2255104.1"/>
    </source>
</evidence>
<proteinExistence type="predicted"/>
<gene>
    <name evidence="2" type="ORF">H6G14_28175</name>
</gene>
<dbReference type="RefSeq" id="WP_190571754.1">
    <property type="nucleotide sequence ID" value="NZ_JACJQL010000078.1"/>
</dbReference>
<feature type="signal peptide" evidence="1">
    <location>
        <begin position="1"/>
        <end position="26"/>
    </location>
</feature>